<dbReference type="EMBL" id="JABFTP020000103">
    <property type="protein sequence ID" value="KAL3278048.1"/>
    <property type="molecule type" value="Genomic_DNA"/>
</dbReference>
<proteinExistence type="predicted"/>
<accession>A0ABD2NHA2</accession>
<reference evidence="2 3" key="1">
    <citation type="journal article" date="2021" name="BMC Biol.">
        <title>Horizontally acquired antibacterial genes associated with adaptive radiation of ladybird beetles.</title>
        <authorList>
            <person name="Li H.S."/>
            <person name="Tang X.F."/>
            <person name="Huang Y.H."/>
            <person name="Xu Z.Y."/>
            <person name="Chen M.L."/>
            <person name="Du X.Y."/>
            <person name="Qiu B.Y."/>
            <person name="Chen P.T."/>
            <person name="Zhang W."/>
            <person name="Slipinski A."/>
            <person name="Escalona H.E."/>
            <person name="Waterhouse R.M."/>
            <person name="Zwick A."/>
            <person name="Pang H."/>
        </authorList>
    </citation>
    <scope>NUCLEOTIDE SEQUENCE [LARGE SCALE GENOMIC DNA]</scope>
    <source>
        <strain evidence="2">SYSU2018</strain>
    </source>
</reference>
<dbReference type="Proteomes" id="UP001516400">
    <property type="component" value="Unassembled WGS sequence"/>
</dbReference>
<feature type="region of interest" description="Disordered" evidence="1">
    <location>
        <begin position="1"/>
        <end position="22"/>
    </location>
</feature>
<evidence type="ECO:0000313" key="2">
    <source>
        <dbReference type="EMBL" id="KAL3278048.1"/>
    </source>
</evidence>
<evidence type="ECO:0000313" key="3">
    <source>
        <dbReference type="Proteomes" id="UP001516400"/>
    </source>
</evidence>
<protein>
    <submittedName>
        <fullName evidence="2">Uncharacterized protein</fullName>
    </submittedName>
</protein>
<name>A0ABD2NHA2_9CUCU</name>
<comment type="caution">
    <text evidence="2">The sequence shown here is derived from an EMBL/GenBank/DDBJ whole genome shotgun (WGS) entry which is preliminary data.</text>
</comment>
<evidence type="ECO:0000256" key="1">
    <source>
        <dbReference type="SAM" id="MobiDB-lite"/>
    </source>
</evidence>
<organism evidence="2 3">
    <name type="scientific">Cryptolaemus montrouzieri</name>
    <dbReference type="NCBI Taxonomy" id="559131"/>
    <lineage>
        <taxon>Eukaryota</taxon>
        <taxon>Metazoa</taxon>
        <taxon>Ecdysozoa</taxon>
        <taxon>Arthropoda</taxon>
        <taxon>Hexapoda</taxon>
        <taxon>Insecta</taxon>
        <taxon>Pterygota</taxon>
        <taxon>Neoptera</taxon>
        <taxon>Endopterygota</taxon>
        <taxon>Coleoptera</taxon>
        <taxon>Polyphaga</taxon>
        <taxon>Cucujiformia</taxon>
        <taxon>Coccinelloidea</taxon>
        <taxon>Coccinellidae</taxon>
        <taxon>Scymninae</taxon>
        <taxon>Scymnini</taxon>
        <taxon>Cryptolaemus</taxon>
    </lineage>
</organism>
<dbReference type="AlphaFoldDB" id="A0ABD2NHA2"/>
<keyword evidence="3" id="KW-1185">Reference proteome</keyword>
<gene>
    <name evidence="2" type="ORF">HHI36_013393</name>
</gene>
<sequence>MVNTREEEPINQDQKINEKEKEHFLADSKIRYQLRNEKQNKRHKSDIVKYPESCALTKHSNLKDHAMNFEEAKVLAVERNYEKRRFREMFHINRLEEMINKKTDMNQLSAIYTHLISEEWKRNDICLGQLDK</sequence>